<name>A0A6A5QK71_AMPQU</name>
<protein>
    <submittedName>
        <fullName evidence="7">Glycosyltransferase family 20-domain-containing protein</fullName>
    </submittedName>
</protein>
<keyword evidence="7" id="KW-0808">Transferase</keyword>
<evidence type="ECO:0000256" key="6">
    <source>
        <dbReference type="SAM" id="MobiDB-lite"/>
    </source>
</evidence>
<evidence type="ECO:0000313" key="7">
    <source>
        <dbReference type="EMBL" id="KAF1914874.1"/>
    </source>
</evidence>
<keyword evidence="5" id="KW-0597">Phosphoprotein</keyword>
<dbReference type="FunFam" id="3.40.50.2000:FF:000036">
    <property type="entry name" value="Alpha,alpha-trehalose-phosphate synthase subunit Tps2"/>
    <property type="match status" value="1"/>
</dbReference>
<dbReference type="NCBIfam" id="TIGR01484">
    <property type="entry name" value="HAD-SF-IIB"/>
    <property type="match status" value="1"/>
</dbReference>
<dbReference type="Gene3D" id="3.30.70.1020">
    <property type="entry name" value="Trehalose-6-phosphate phosphatase related protein, domain 2"/>
    <property type="match status" value="1"/>
</dbReference>
<dbReference type="InterPro" id="IPR036412">
    <property type="entry name" value="HAD-like_sf"/>
</dbReference>
<comment type="similarity">
    <text evidence="3">In the C-terminal section; belongs to the trehalose phosphatase family.</text>
</comment>
<dbReference type="GO" id="GO:0003825">
    <property type="term" value="F:alpha,alpha-trehalose-phosphate synthase (UDP-forming) activity"/>
    <property type="evidence" value="ECO:0007669"/>
    <property type="project" value="TreeGrafter"/>
</dbReference>
<comment type="subcellular location">
    <subcellularLocation>
        <location evidence="1">Cytoplasm</location>
    </subcellularLocation>
</comment>
<dbReference type="PANTHER" id="PTHR10788">
    <property type="entry name" value="TREHALOSE-6-PHOSPHATE SYNTHASE"/>
    <property type="match status" value="1"/>
</dbReference>
<dbReference type="InterPro" id="IPR023214">
    <property type="entry name" value="HAD_sf"/>
</dbReference>
<evidence type="ECO:0000256" key="1">
    <source>
        <dbReference type="ARBA" id="ARBA00004496"/>
    </source>
</evidence>
<comment type="similarity">
    <text evidence="2">In the N-terminal section; belongs to the glycosyltransferase 20 family.</text>
</comment>
<dbReference type="InterPro" id="IPR006379">
    <property type="entry name" value="HAD-SF_hydro_IIB"/>
</dbReference>
<organism evidence="7 8">
    <name type="scientific">Ampelomyces quisqualis</name>
    <name type="common">Powdery mildew agent</name>
    <dbReference type="NCBI Taxonomy" id="50730"/>
    <lineage>
        <taxon>Eukaryota</taxon>
        <taxon>Fungi</taxon>
        <taxon>Dikarya</taxon>
        <taxon>Ascomycota</taxon>
        <taxon>Pezizomycotina</taxon>
        <taxon>Dothideomycetes</taxon>
        <taxon>Pleosporomycetidae</taxon>
        <taxon>Pleosporales</taxon>
        <taxon>Pleosporineae</taxon>
        <taxon>Phaeosphaeriaceae</taxon>
        <taxon>Ampelomyces</taxon>
    </lineage>
</organism>
<keyword evidence="8" id="KW-1185">Reference proteome</keyword>
<dbReference type="SUPFAM" id="SSF53756">
    <property type="entry name" value="UDP-Glycosyltransferase/glycogen phosphorylase"/>
    <property type="match status" value="1"/>
</dbReference>
<dbReference type="EMBL" id="ML979137">
    <property type="protein sequence ID" value="KAF1914874.1"/>
    <property type="molecule type" value="Genomic_DNA"/>
</dbReference>
<feature type="compositionally biased region" description="Basic and acidic residues" evidence="6">
    <location>
        <begin position="62"/>
        <end position="76"/>
    </location>
</feature>
<gene>
    <name evidence="7" type="ORF">BDU57DRAFT_306224</name>
</gene>
<dbReference type="SUPFAM" id="SSF56784">
    <property type="entry name" value="HAD-like"/>
    <property type="match status" value="1"/>
</dbReference>
<dbReference type="CDD" id="cd03788">
    <property type="entry name" value="GT20_TPS"/>
    <property type="match status" value="1"/>
</dbReference>
<accession>A0A6A5QK71</accession>
<dbReference type="GO" id="GO:0005829">
    <property type="term" value="C:cytosol"/>
    <property type="evidence" value="ECO:0007669"/>
    <property type="project" value="TreeGrafter"/>
</dbReference>
<dbReference type="PANTHER" id="PTHR10788:SF15">
    <property type="entry name" value="TREHALOSE SYNTHASE COMPLEX REGULATORY SUBUNIT TPS3-RELATED"/>
    <property type="match status" value="1"/>
</dbReference>
<feature type="compositionally biased region" description="Basic and acidic residues" evidence="6">
    <location>
        <begin position="18"/>
        <end position="29"/>
    </location>
</feature>
<evidence type="ECO:0000313" key="8">
    <source>
        <dbReference type="Proteomes" id="UP000800096"/>
    </source>
</evidence>
<dbReference type="Proteomes" id="UP000800096">
    <property type="component" value="Unassembled WGS sequence"/>
</dbReference>
<dbReference type="NCBIfam" id="TIGR00685">
    <property type="entry name" value="T6PP"/>
    <property type="match status" value="1"/>
</dbReference>
<dbReference type="OrthoDB" id="755951at2759"/>
<dbReference type="GO" id="GO:0005946">
    <property type="term" value="C:alpha,alpha-trehalose-phosphate synthase complex (UDP-forming)"/>
    <property type="evidence" value="ECO:0007669"/>
    <property type="project" value="TreeGrafter"/>
</dbReference>
<feature type="region of interest" description="Disordered" evidence="6">
    <location>
        <begin position="17"/>
        <end position="83"/>
    </location>
</feature>
<proteinExistence type="inferred from homology"/>
<dbReference type="Gene3D" id="3.40.50.2000">
    <property type="entry name" value="Glycogen Phosphorylase B"/>
    <property type="match status" value="2"/>
</dbReference>
<dbReference type="GO" id="GO:0030234">
    <property type="term" value="F:enzyme regulator activity"/>
    <property type="evidence" value="ECO:0007669"/>
    <property type="project" value="UniProtKB-ARBA"/>
</dbReference>
<dbReference type="Pfam" id="PF00982">
    <property type="entry name" value="Glyco_transf_20"/>
    <property type="match status" value="1"/>
</dbReference>
<dbReference type="AlphaFoldDB" id="A0A6A5QK71"/>
<dbReference type="Pfam" id="PF02358">
    <property type="entry name" value="Trehalose_PPase"/>
    <property type="match status" value="1"/>
</dbReference>
<dbReference type="Gene3D" id="3.40.50.1000">
    <property type="entry name" value="HAD superfamily/HAD-like"/>
    <property type="match status" value="1"/>
</dbReference>
<evidence type="ECO:0000256" key="2">
    <source>
        <dbReference type="ARBA" id="ARBA00005409"/>
    </source>
</evidence>
<evidence type="ECO:0000256" key="5">
    <source>
        <dbReference type="ARBA" id="ARBA00022553"/>
    </source>
</evidence>
<dbReference type="InterPro" id="IPR003337">
    <property type="entry name" value="Trehalose_PPase"/>
</dbReference>
<evidence type="ECO:0000256" key="3">
    <source>
        <dbReference type="ARBA" id="ARBA00006330"/>
    </source>
</evidence>
<dbReference type="GO" id="GO:0005992">
    <property type="term" value="P:trehalose biosynthetic process"/>
    <property type="evidence" value="ECO:0007669"/>
    <property type="project" value="InterPro"/>
</dbReference>
<dbReference type="FunFam" id="3.30.70.1020:FF:000001">
    <property type="entry name" value="Alpha,alpha-trehalose-phosphate synthase [UDP-forming] 1"/>
    <property type="match status" value="1"/>
</dbReference>
<reference evidence="7" key="1">
    <citation type="journal article" date="2020" name="Stud. Mycol.">
        <title>101 Dothideomycetes genomes: a test case for predicting lifestyles and emergence of pathogens.</title>
        <authorList>
            <person name="Haridas S."/>
            <person name="Albert R."/>
            <person name="Binder M."/>
            <person name="Bloem J."/>
            <person name="Labutti K."/>
            <person name="Salamov A."/>
            <person name="Andreopoulos B."/>
            <person name="Baker S."/>
            <person name="Barry K."/>
            <person name="Bills G."/>
            <person name="Bluhm B."/>
            <person name="Cannon C."/>
            <person name="Castanera R."/>
            <person name="Culley D."/>
            <person name="Daum C."/>
            <person name="Ezra D."/>
            <person name="Gonzalez J."/>
            <person name="Henrissat B."/>
            <person name="Kuo A."/>
            <person name="Liang C."/>
            <person name="Lipzen A."/>
            <person name="Lutzoni F."/>
            <person name="Magnuson J."/>
            <person name="Mondo S."/>
            <person name="Nolan M."/>
            <person name="Ohm R."/>
            <person name="Pangilinan J."/>
            <person name="Park H.-J."/>
            <person name="Ramirez L."/>
            <person name="Alfaro M."/>
            <person name="Sun H."/>
            <person name="Tritt A."/>
            <person name="Yoshinaga Y."/>
            <person name="Zwiers L.-H."/>
            <person name="Turgeon B."/>
            <person name="Goodwin S."/>
            <person name="Spatafora J."/>
            <person name="Crous P."/>
            <person name="Grigoriev I."/>
        </authorList>
    </citation>
    <scope>NUCLEOTIDE SEQUENCE</scope>
    <source>
        <strain evidence="7">HMLAC05119</strain>
    </source>
</reference>
<dbReference type="FunFam" id="3.40.50.2000:FF:000099">
    <property type="entry name" value="Alpha,alpha-trehalose phosphate synthase subunit, putative"/>
    <property type="match status" value="1"/>
</dbReference>
<keyword evidence="4" id="KW-0963">Cytoplasm</keyword>
<sequence>MTTFVCSLFLPYTADFQSEEKNDKKKEDSNSDPPTAKNDTESAAPDATEAGRPSSVGSSTCTKEDAPGSILRREPPSHIQLPKPSVAAMQVHEDFFTPGVTSAASHFLRPHDPKTLVRSDTHVPEFGVNAAPFNQPQSRADPAPPQTILEYAKAQERIEAQKERRRGPQPPKPKIDPRWAKYSIVAAAQGNGGLTNAVRAAVDNHRISDVLFVGLVGFPTDSLGEDKKTEIYEKLEEEQDALAVFVSDKDFDGHYAHYCKTILWPVFHYIIPDHPKSKAFLDHSWCFYVKICQAFADRVVQNYKRGDIIWVHDYHLCLVPQMIRQKLPDAQIGFFLHTAFPSSEVFRCLAARKELLDGMLGANLVAFQTQEYAHHFLQTCSRILSVEATEDGVQLENRFVNVWSSPIGVDPKALALAREQPDVQKWIKIMQKRYEGKKVIVARDKLDSIRGVRQKLLAFELFLNKNPQWKDKVVLIQVATSTTEDSELAATCSEIVTRIDAVHSTLTHNPLIFLRQDIEFSQYMALLSIADALAITSLREGMNLTCHEFIICQDGKASPKKHGPVILSEFTGSASVFDGAELGVNPWNYSNIAEAFRVALEMTDDEKERRYSKMRNLVMHQTGDCWIGNLQNHLAKVHEEQFSRDTMSIPRLSASNLSRAYEESSNRLFILDYEGTLASYGSVNNTVLASTERVIDVLNDLVTDSKNYVYVMSGRTVHETELIFNRVRGLGLIAENGCFIREPGVDEWTQFPNEEKTVKWKEACKSILQYYLERVEGSYLEERHCSLIFHYEKAGDDDSPSRHAGDCANHINDACEQQRVRAVPTKDSVIIEPLDYDKATASQHIFAKFDSQTRPDFLMVAGNDRSDESVFRWAKQLKDDWTVANVQTVTVGARNSIAMSTLPNGATGLLSILSKLSKIKKAGL</sequence>
<evidence type="ECO:0000256" key="4">
    <source>
        <dbReference type="ARBA" id="ARBA00022490"/>
    </source>
</evidence>
<dbReference type="GO" id="GO:0004805">
    <property type="term" value="F:trehalose-phosphatase activity"/>
    <property type="evidence" value="ECO:0007669"/>
    <property type="project" value="TreeGrafter"/>
</dbReference>
<dbReference type="InterPro" id="IPR001830">
    <property type="entry name" value="Glyco_trans_20"/>
</dbReference>